<evidence type="ECO:0000313" key="5">
    <source>
        <dbReference type="Proteomes" id="UP000541470"/>
    </source>
</evidence>
<name>A0A7Y0AW26_9HYPH</name>
<keyword evidence="1 4" id="KW-0378">Hydrolase</keyword>
<dbReference type="PANTHER" id="PTHR48081:SF33">
    <property type="entry name" value="KYNURENINE FORMAMIDASE"/>
    <property type="match status" value="1"/>
</dbReference>
<proteinExistence type="predicted"/>
<evidence type="ECO:0000256" key="2">
    <source>
        <dbReference type="SAM" id="SignalP"/>
    </source>
</evidence>
<keyword evidence="5" id="KW-1185">Reference proteome</keyword>
<keyword evidence="2" id="KW-0732">Signal</keyword>
<sequence length="280" mass="29177">MTRPALLLLFLVTALAVPGIAVCAERPQVIAYGGDPAQRTDFYPPPAGSGPAPLVVFIHGGAWRMGDKAMATGEKAAFFHHEGYAFAAINYRLVPEASVEDEADDVAAAVASIRGRAPELGVDPRRIALIGHSAGAHLAALVASDPQYLMARGMSLKAIRAVVLLDGAAYDVPRQIAVAGPLMRRLYRAAFGDDPQRQVSLSPIAHADGPNARAFQMVCATQRADSCPQAADLADALEAAGTPATLLPVDGVSHRDLNVNIGMSGDPTSAAIAAFLRGQL</sequence>
<dbReference type="PANTHER" id="PTHR48081">
    <property type="entry name" value="AB HYDROLASE SUPERFAMILY PROTEIN C4A8.06C"/>
    <property type="match status" value="1"/>
</dbReference>
<accession>A0A7Y0AW26</accession>
<feature type="chain" id="PRO_5031374321" evidence="2">
    <location>
        <begin position="24"/>
        <end position="280"/>
    </location>
</feature>
<dbReference type="Pfam" id="PF20434">
    <property type="entry name" value="BD-FAE"/>
    <property type="match status" value="1"/>
</dbReference>
<protein>
    <submittedName>
        <fullName evidence="4">Alpha/beta hydrolase</fullName>
    </submittedName>
</protein>
<dbReference type="RefSeq" id="WP_169589711.1">
    <property type="nucleotide sequence ID" value="NZ_JABBGK010000002.1"/>
</dbReference>
<dbReference type="GO" id="GO:0016787">
    <property type="term" value="F:hydrolase activity"/>
    <property type="evidence" value="ECO:0007669"/>
    <property type="project" value="UniProtKB-KW"/>
</dbReference>
<dbReference type="EMBL" id="JABBGK010000002">
    <property type="protein sequence ID" value="NML74462.1"/>
    <property type="molecule type" value="Genomic_DNA"/>
</dbReference>
<gene>
    <name evidence="4" type="ORF">HHL25_10050</name>
</gene>
<dbReference type="AlphaFoldDB" id="A0A7Y0AW26"/>
<dbReference type="SUPFAM" id="SSF53474">
    <property type="entry name" value="alpha/beta-Hydrolases"/>
    <property type="match status" value="1"/>
</dbReference>
<reference evidence="4 5" key="1">
    <citation type="submission" date="2020-04" db="EMBL/GenBank/DDBJ databases">
        <title>Rhizobium sp. S-51 isolated from soil.</title>
        <authorList>
            <person name="Dahal R.H."/>
        </authorList>
    </citation>
    <scope>NUCLEOTIDE SEQUENCE [LARGE SCALE GENOMIC DNA]</scope>
    <source>
        <strain evidence="4 5">S-51</strain>
    </source>
</reference>
<dbReference type="InterPro" id="IPR049492">
    <property type="entry name" value="BD-FAE-like_dom"/>
</dbReference>
<dbReference type="InterPro" id="IPR029058">
    <property type="entry name" value="AB_hydrolase_fold"/>
</dbReference>
<dbReference type="Proteomes" id="UP000541470">
    <property type="component" value="Unassembled WGS sequence"/>
</dbReference>
<organism evidence="4 5">
    <name type="scientific">Rhizobium terricola</name>
    <dbReference type="NCBI Taxonomy" id="2728849"/>
    <lineage>
        <taxon>Bacteria</taxon>
        <taxon>Pseudomonadati</taxon>
        <taxon>Pseudomonadota</taxon>
        <taxon>Alphaproteobacteria</taxon>
        <taxon>Hyphomicrobiales</taxon>
        <taxon>Rhizobiaceae</taxon>
        <taxon>Rhizobium/Agrobacterium group</taxon>
        <taxon>Rhizobium</taxon>
    </lineage>
</organism>
<feature type="domain" description="BD-FAE-like" evidence="3">
    <location>
        <begin position="41"/>
        <end position="144"/>
    </location>
</feature>
<evidence type="ECO:0000259" key="3">
    <source>
        <dbReference type="Pfam" id="PF20434"/>
    </source>
</evidence>
<comment type="caution">
    <text evidence="4">The sequence shown here is derived from an EMBL/GenBank/DDBJ whole genome shotgun (WGS) entry which is preliminary data.</text>
</comment>
<dbReference type="InterPro" id="IPR050300">
    <property type="entry name" value="GDXG_lipolytic_enzyme"/>
</dbReference>
<evidence type="ECO:0000256" key="1">
    <source>
        <dbReference type="ARBA" id="ARBA00022801"/>
    </source>
</evidence>
<evidence type="ECO:0000313" key="4">
    <source>
        <dbReference type="EMBL" id="NML74462.1"/>
    </source>
</evidence>
<feature type="signal peptide" evidence="2">
    <location>
        <begin position="1"/>
        <end position="23"/>
    </location>
</feature>
<dbReference type="Gene3D" id="3.40.50.1820">
    <property type="entry name" value="alpha/beta hydrolase"/>
    <property type="match status" value="1"/>
</dbReference>